<feature type="compositionally biased region" description="Low complexity" evidence="1">
    <location>
        <begin position="39"/>
        <end position="63"/>
    </location>
</feature>
<name>A0A1T2X1Y0_9BACL</name>
<dbReference type="EMBL" id="MSZX01000014">
    <property type="protein sequence ID" value="OPA73825.1"/>
    <property type="molecule type" value="Genomic_DNA"/>
</dbReference>
<feature type="region of interest" description="Disordered" evidence="1">
    <location>
        <begin position="39"/>
        <end position="77"/>
    </location>
</feature>
<sequence>MIGTFRVMDASEIIILILFTTLLVLDLTSSVWKKWLPNQQSQNKNQDQNNNQQTTQPQQDLLSNASSTNQQNIPENP</sequence>
<evidence type="ECO:0000313" key="3">
    <source>
        <dbReference type="Proteomes" id="UP000190188"/>
    </source>
</evidence>
<gene>
    <name evidence="2" type="ORF">BVG16_27500</name>
</gene>
<feature type="compositionally biased region" description="Polar residues" evidence="1">
    <location>
        <begin position="64"/>
        <end position="77"/>
    </location>
</feature>
<protein>
    <submittedName>
        <fullName evidence="2">Uncharacterized protein</fullName>
    </submittedName>
</protein>
<comment type="caution">
    <text evidence="2">The sequence shown here is derived from an EMBL/GenBank/DDBJ whole genome shotgun (WGS) entry which is preliminary data.</text>
</comment>
<dbReference type="Proteomes" id="UP000190188">
    <property type="component" value="Unassembled WGS sequence"/>
</dbReference>
<organism evidence="2 3">
    <name type="scientific">Paenibacillus selenitireducens</name>
    <dbReference type="NCBI Taxonomy" id="1324314"/>
    <lineage>
        <taxon>Bacteria</taxon>
        <taxon>Bacillati</taxon>
        <taxon>Bacillota</taxon>
        <taxon>Bacilli</taxon>
        <taxon>Bacillales</taxon>
        <taxon>Paenibacillaceae</taxon>
        <taxon>Paenibacillus</taxon>
    </lineage>
</organism>
<evidence type="ECO:0000256" key="1">
    <source>
        <dbReference type="SAM" id="MobiDB-lite"/>
    </source>
</evidence>
<reference evidence="2 3" key="1">
    <citation type="submission" date="2017-01" db="EMBL/GenBank/DDBJ databases">
        <title>Genome analysis of Paenibacillus selenitrireducens ES3-24.</title>
        <authorList>
            <person name="Xu D."/>
            <person name="Yao R."/>
            <person name="Zheng S."/>
        </authorList>
    </citation>
    <scope>NUCLEOTIDE SEQUENCE [LARGE SCALE GENOMIC DNA]</scope>
    <source>
        <strain evidence="2 3">ES3-24</strain>
    </source>
</reference>
<proteinExistence type="predicted"/>
<accession>A0A1T2X1Y0</accession>
<dbReference type="AlphaFoldDB" id="A0A1T2X1Y0"/>
<keyword evidence="3" id="KW-1185">Reference proteome</keyword>
<evidence type="ECO:0000313" key="2">
    <source>
        <dbReference type="EMBL" id="OPA73825.1"/>
    </source>
</evidence>